<dbReference type="AlphaFoldDB" id="A0AB33ALA8"/>
<keyword evidence="2" id="KW-1185">Reference proteome</keyword>
<name>A0AB33ALA8_9STRE</name>
<accession>A0AB33ALA8</accession>
<dbReference type="Proteomes" id="UP000015268">
    <property type="component" value="Chromosome"/>
</dbReference>
<protein>
    <recommendedName>
        <fullName evidence="3">Sodium transporter</fullName>
    </recommendedName>
</protein>
<organism evidence="1 2">
    <name type="scientific">Streptococcus lutetiensis 033</name>
    <dbReference type="NCBI Taxonomy" id="1076934"/>
    <lineage>
        <taxon>Bacteria</taxon>
        <taxon>Bacillati</taxon>
        <taxon>Bacillota</taxon>
        <taxon>Bacilli</taxon>
        <taxon>Lactobacillales</taxon>
        <taxon>Streptococcaceae</taxon>
        <taxon>Streptococcus</taxon>
    </lineage>
</organism>
<reference evidence="1 2" key="1">
    <citation type="journal article" date="2013" name="BMC Microbiol.">
        <title>Dynamics of fecal microbial communities in children with diarrhea of unknown etiology and genomic analysis of associated Streptococcus lutetiensis.</title>
        <authorList>
            <person name="Jin D."/>
            <person name="Chen C."/>
            <person name="Li L."/>
            <person name="Lu S."/>
            <person name="Li Z."/>
            <person name="Zhou Z."/>
            <person name="Jing H."/>
            <person name="Xu Y."/>
            <person name="Du P."/>
            <person name="Wang H."/>
            <person name="Xiong Y."/>
            <person name="Zheng H."/>
            <person name="Bai X."/>
            <person name="Sun H."/>
            <person name="Wang L."/>
            <person name="Ye C."/>
            <person name="Gottschalk M."/>
            <person name="Xu J."/>
        </authorList>
    </citation>
    <scope>NUCLEOTIDE SEQUENCE [LARGE SCALE GENOMIC DNA]</scope>
    <source>
        <strain evidence="1 2">033</strain>
    </source>
</reference>
<dbReference type="KEGG" id="slu:KE3_0842"/>
<evidence type="ECO:0000313" key="1">
    <source>
        <dbReference type="EMBL" id="AGS05345.1"/>
    </source>
</evidence>
<gene>
    <name evidence="1" type="ORF">KE3_0842</name>
</gene>
<proteinExistence type="predicted"/>
<evidence type="ECO:0000313" key="2">
    <source>
        <dbReference type="Proteomes" id="UP000015268"/>
    </source>
</evidence>
<evidence type="ECO:0008006" key="3">
    <source>
        <dbReference type="Google" id="ProtNLM"/>
    </source>
</evidence>
<sequence length="144" mass="16396">MLAFLIQNRYPKTMKNVKDLLAHLPYRASFYDKNLKLIYSNNRSDGSFFSEPEENELPQWVWTSLEQSPENALHFQIPTESFDHILFQTYQAVKDDSGELLGVTTFIQDLKPVLASYLNESGQAIVGWSDVTSGPSSSNPIFDD</sequence>
<dbReference type="EMBL" id="CP003025">
    <property type="protein sequence ID" value="AGS05345.1"/>
    <property type="molecule type" value="Genomic_DNA"/>
</dbReference>